<dbReference type="PANTHER" id="PTHR10334">
    <property type="entry name" value="CYSTEINE-RICH SECRETORY PROTEIN-RELATED"/>
    <property type="match status" value="1"/>
</dbReference>
<dbReference type="PRINTS" id="PR00838">
    <property type="entry name" value="V5ALLERGEN"/>
</dbReference>
<dbReference type="Pfam" id="PF00188">
    <property type="entry name" value="CAP"/>
    <property type="match status" value="2"/>
</dbReference>
<dbReference type="SMART" id="SM00198">
    <property type="entry name" value="SCP"/>
    <property type="match status" value="2"/>
</dbReference>
<dbReference type="AlphaFoldDB" id="A0AA42B2R7"/>
<feature type="chain" id="PRO_5041297799" description="SCP domain-containing protein" evidence="6">
    <location>
        <begin position="30"/>
        <end position="333"/>
    </location>
</feature>
<organism evidence="8 9">
    <name type="scientific">Papaver nudicaule</name>
    <name type="common">Iceland poppy</name>
    <dbReference type="NCBI Taxonomy" id="74823"/>
    <lineage>
        <taxon>Eukaryota</taxon>
        <taxon>Viridiplantae</taxon>
        <taxon>Streptophyta</taxon>
        <taxon>Embryophyta</taxon>
        <taxon>Tracheophyta</taxon>
        <taxon>Spermatophyta</taxon>
        <taxon>Magnoliopsida</taxon>
        <taxon>Ranunculales</taxon>
        <taxon>Papaveraceae</taxon>
        <taxon>Papaveroideae</taxon>
        <taxon>Papaver</taxon>
    </lineage>
</organism>
<evidence type="ECO:0000259" key="7">
    <source>
        <dbReference type="SMART" id="SM00198"/>
    </source>
</evidence>
<dbReference type="InterPro" id="IPR002413">
    <property type="entry name" value="V5_allergen-like"/>
</dbReference>
<dbReference type="Gene3D" id="3.40.33.10">
    <property type="entry name" value="CAP"/>
    <property type="match status" value="2"/>
</dbReference>
<dbReference type="PROSITE" id="PS01010">
    <property type="entry name" value="CRISP_2"/>
    <property type="match status" value="1"/>
</dbReference>
<dbReference type="PROSITE" id="PS01009">
    <property type="entry name" value="CRISP_1"/>
    <property type="match status" value="2"/>
</dbReference>
<dbReference type="CDD" id="cd05381">
    <property type="entry name" value="CAP_PR-1"/>
    <property type="match status" value="2"/>
</dbReference>
<keyword evidence="4" id="KW-1015">Disulfide bond</keyword>
<gene>
    <name evidence="8" type="ORF">MKW94_026939</name>
</gene>
<sequence>MMTTNKFEFALSLNLIVLTAALLVGVSQAQNSPTDFLSAHNNARANVSVGAMTWDATVAKYAQDYADLRKADCQLVHSTGGSYGENIAWSSSSNFTGVAAVNLWVAEKAFYSYPANTCQSGKVCGHYTQVVWRNSIRLGCGRVTCNNGGTFIICSYDPREFASMGRFSHMKLGSSVPRMSLLIVTMSLLIQTSQASPRPYDYLKGHNDARANVGVAPLVWNKTVAAYAREYASKRSADCNLIHSEGPYGENIAMGPGGGPFPVKYAVIMWLSEGRNYDYASNSCRGPGCGHYTQVVWRNSIHLGCAKVICDNGGTFIICSYDPPGNYIGERPY</sequence>
<dbReference type="PRINTS" id="PR00837">
    <property type="entry name" value="V5TPXLIKE"/>
</dbReference>
<dbReference type="FunFam" id="3.40.33.10:FF:000004">
    <property type="entry name" value="CAP, cysteine-rich secretory protein, antigen 5"/>
    <property type="match status" value="1"/>
</dbReference>
<dbReference type="GO" id="GO:0005576">
    <property type="term" value="C:extracellular region"/>
    <property type="evidence" value="ECO:0007669"/>
    <property type="project" value="InterPro"/>
</dbReference>
<evidence type="ECO:0000313" key="9">
    <source>
        <dbReference type="Proteomes" id="UP001177140"/>
    </source>
</evidence>
<keyword evidence="5" id="KW-0568">Pathogenesis-related protein</keyword>
<evidence type="ECO:0000256" key="3">
    <source>
        <dbReference type="ARBA" id="ARBA00022729"/>
    </source>
</evidence>
<name>A0AA42B2R7_PAPNU</name>
<comment type="caution">
    <text evidence="8">The sequence shown here is derived from an EMBL/GenBank/DDBJ whole genome shotgun (WGS) entry which is preliminary data.</text>
</comment>
<dbReference type="InterPro" id="IPR001283">
    <property type="entry name" value="CRISP-related"/>
</dbReference>
<protein>
    <recommendedName>
        <fullName evidence="7">SCP domain-containing protein</fullName>
    </recommendedName>
</protein>
<evidence type="ECO:0000256" key="5">
    <source>
        <dbReference type="ARBA" id="ARBA00023265"/>
    </source>
</evidence>
<keyword evidence="9" id="KW-1185">Reference proteome</keyword>
<evidence type="ECO:0000256" key="2">
    <source>
        <dbReference type="ARBA" id="ARBA00009923"/>
    </source>
</evidence>
<evidence type="ECO:0000313" key="8">
    <source>
        <dbReference type="EMBL" id="MCL7049273.1"/>
    </source>
</evidence>
<proteinExistence type="inferred from homology"/>
<dbReference type="Proteomes" id="UP001177140">
    <property type="component" value="Unassembled WGS sequence"/>
</dbReference>
<dbReference type="FunFam" id="3.40.33.10:FF:000006">
    <property type="entry name" value="Putative pathogenesis-related protein 1"/>
    <property type="match status" value="1"/>
</dbReference>
<dbReference type="InterPro" id="IPR018244">
    <property type="entry name" value="Allrgn_V5/Tpx1_CS"/>
</dbReference>
<accession>A0AA42B2R7</accession>
<keyword evidence="3 6" id="KW-0732">Signal</keyword>
<evidence type="ECO:0000256" key="6">
    <source>
        <dbReference type="SAM" id="SignalP"/>
    </source>
</evidence>
<dbReference type="InterPro" id="IPR035940">
    <property type="entry name" value="CAP_sf"/>
</dbReference>
<feature type="domain" description="SCP" evidence="7">
    <location>
        <begin position="31"/>
        <end position="161"/>
    </location>
</feature>
<dbReference type="SUPFAM" id="SSF55797">
    <property type="entry name" value="PR-1-like"/>
    <property type="match status" value="2"/>
</dbReference>
<comment type="similarity">
    <text evidence="2">Belongs to the CRISP family.</text>
</comment>
<reference evidence="8" key="1">
    <citation type="submission" date="2022-03" db="EMBL/GenBank/DDBJ databases">
        <title>A functionally conserved STORR gene fusion in Papaver species that diverged 16.8 million years ago.</title>
        <authorList>
            <person name="Catania T."/>
        </authorList>
    </citation>
    <scope>NUCLEOTIDE SEQUENCE</scope>
    <source>
        <strain evidence="8">S-191538</strain>
    </source>
</reference>
<comment type="function">
    <text evidence="1">Probably involved in the defense reaction of plants against pathogens.</text>
</comment>
<keyword evidence="5" id="KW-0611">Plant defense</keyword>
<feature type="domain" description="SCP" evidence="7">
    <location>
        <begin position="197"/>
        <end position="329"/>
    </location>
</feature>
<feature type="signal peptide" evidence="6">
    <location>
        <begin position="1"/>
        <end position="29"/>
    </location>
</feature>
<dbReference type="InterPro" id="IPR014044">
    <property type="entry name" value="CAP_dom"/>
</dbReference>
<evidence type="ECO:0000256" key="4">
    <source>
        <dbReference type="ARBA" id="ARBA00023157"/>
    </source>
</evidence>
<dbReference type="EMBL" id="JAJJMA010314050">
    <property type="protein sequence ID" value="MCL7049273.1"/>
    <property type="molecule type" value="Genomic_DNA"/>
</dbReference>
<dbReference type="GO" id="GO:0098542">
    <property type="term" value="P:defense response to other organism"/>
    <property type="evidence" value="ECO:0007669"/>
    <property type="project" value="UniProtKB-ARBA"/>
</dbReference>
<evidence type="ECO:0000256" key="1">
    <source>
        <dbReference type="ARBA" id="ARBA00003143"/>
    </source>
</evidence>